<proteinExistence type="predicted"/>
<evidence type="ECO:0000313" key="4">
    <source>
        <dbReference type="EMBL" id="KAJ8282603.1"/>
    </source>
</evidence>
<evidence type="ECO:0000256" key="2">
    <source>
        <dbReference type="ARBA" id="ARBA00022737"/>
    </source>
</evidence>
<sequence length="419" mass="46363">MSLKRGPCLWTPIPQSGPVPCDRYKHSCCAHGDSVYLLGGRGKSLLSDFWRYNVVRNEWTELDCSCENAPEETEEHSMVNYQGLLFIFGGMIDSGYSGNKTPLWVYDTDKEEWLCWQGKNTQKLAPVNRKGHSAVVFESSMYIYGGYIDMKGPSQEFWRLDFDTEAWSDLTPDEAGPGPRHGHSAATHQDCMYLFGGLTGLREQSDLWRWSFSTHSWSSIRSLSGPSKLVGHSAVVYQDNMLLFGGGAAQSPSRNGLWRFSFPTQVWERLAAITASSPPCKMHHCIAGLGPSYRPQPQSSHTPPGEGPLGRPRPAGAKLRPFKNRCFPTEGSIELETFCVENRHGAPPHADTRIHPASLKGSCLTFENQEAFGKGCDCEDGSSAEDVTFHLPDLLLVLGGRPMGANPGISMWQLTLSDL</sequence>
<dbReference type="SUPFAM" id="SSF117281">
    <property type="entry name" value="Kelch motif"/>
    <property type="match status" value="1"/>
</dbReference>
<dbReference type="OrthoDB" id="432528at2759"/>
<keyword evidence="5" id="KW-1185">Reference proteome</keyword>
<dbReference type="AlphaFoldDB" id="A0A9Q1DVQ6"/>
<dbReference type="Gene3D" id="2.120.10.80">
    <property type="entry name" value="Kelch-type beta propeller"/>
    <property type="match status" value="2"/>
</dbReference>
<keyword evidence="2" id="KW-0677">Repeat</keyword>
<evidence type="ECO:0000256" key="3">
    <source>
        <dbReference type="SAM" id="MobiDB-lite"/>
    </source>
</evidence>
<keyword evidence="1" id="KW-0880">Kelch repeat</keyword>
<evidence type="ECO:0000256" key="1">
    <source>
        <dbReference type="ARBA" id="ARBA00022441"/>
    </source>
</evidence>
<accession>A0A9Q1DVQ6</accession>
<evidence type="ECO:0000313" key="5">
    <source>
        <dbReference type="Proteomes" id="UP001152803"/>
    </source>
</evidence>
<reference evidence="4" key="1">
    <citation type="journal article" date="2023" name="Science">
        <title>Genome structures resolve the early diversification of teleost fishes.</title>
        <authorList>
            <person name="Parey E."/>
            <person name="Louis A."/>
            <person name="Montfort J."/>
            <person name="Bouchez O."/>
            <person name="Roques C."/>
            <person name="Iampietro C."/>
            <person name="Lluch J."/>
            <person name="Castinel A."/>
            <person name="Donnadieu C."/>
            <person name="Desvignes T."/>
            <person name="Floi Bucao C."/>
            <person name="Jouanno E."/>
            <person name="Wen M."/>
            <person name="Mejri S."/>
            <person name="Dirks R."/>
            <person name="Jansen H."/>
            <person name="Henkel C."/>
            <person name="Chen W.J."/>
            <person name="Zahm M."/>
            <person name="Cabau C."/>
            <person name="Klopp C."/>
            <person name="Thompson A.W."/>
            <person name="Robinson-Rechavi M."/>
            <person name="Braasch I."/>
            <person name="Lecointre G."/>
            <person name="Bobe J."/>
            <person name="Postlethwait J.H."/>
            <person name="Berthelot C."/>
            <person name="Roest Crollius H."/>
            <person name="Guiguen Y."/>
        </authorList>
    </citation>
    <scope>NUCLEOTIDE SEQUENCE</scope>
    <source>
        <strain evidence="4">Concon-B</strain>
    </source>
</reference>
<protein>
    <submittedName>
        <fullName evidence="4">Uncharacterized protein</fullName>
    </submittedName>
</protein>
<gene>
    <name evidence="4" type="ORF">COCON_G00051220</name>
</gene>
<dbReference type="EMBL" id="JAFJMO010000003">
    <property type="protein sequence ID" value="KAJ8282603.1"/>
    <property type="molecule type" value="Genomic_DNA"/>
</dbReference>
<dbReference type="InterPro" id="IPR051568">
    <property type="entry name" value="LZTR1/Attractin"/>
</dbReference>
<comment type="caution">
    <text evidence="4">The sequence shown here is derived from an EMBL/GenBank/DDBJ whole genome shotgun (WGS) entry which is preliminary data.</text>
</comment>
<dbReference type="Proteomes" id="UP001152803">
    <property type="component" value="Unassembled WGS sequence"/>
</dbReference>
<organism evidence="4 5">
    <name type="scientific">Conger conger</name>
    <name type="common">Conger eel</name>
    <name type="synonym">Muraena conger</name>
    <dbReference type="NCBI Taxonomy" id="82655"/>
    <lineage>
        <taxon>Eukaryota</taxon>
        <taxon>Metazoa</taxon>
        <taxon>Chordata</taxon>
        <taxon>Craniata</taxon>
        <taxon>Vertebrata</taxon>
        <taxon>Euteleostomi</taxon>
        <taxon>Actinopterygii</taxon>
        <taxon>Neopterygii</taxon>
        <taxon>Teleostei</taxon>
        <taxon>Anguilliformes</taxon>
        <taxon>Congridae</taxon>
        <taxon>Conger</taxon>
    </lineage>
</organism>
<feature type="region of interest" description="Disordered" evidence="3">
    <location>
        <begin position="291"/>
        <end position="318"/>
    </location>
</feature>
<dbReference type="GO" id="GO:0005794">
    <property type="term" value="C:Golgi apparatus"/>
    <property type="evidence" value="ECO:0007669"/>
    <property type="project" value="TreeGrafter"/>
</dbReference>
<dbReference type="InterPro" id="IPR015915">
    <property type="entry name" value="Kelch-typ_b-propeller"/>
</dbReference>
<dbReference type="Pfam" id="PF13415">
    <property type="entry name" value="Beta-prop_FBX42"/>
    <property type="match status" value="1"/>
</dbReference>
<dbReference type="PANTHER" id="PTHR46376:SF1">
    <property type="entry name" value="LEUCINE-ZIPPER-LIKE TRANSCRIPTIONAL REGULATOR 1"/>
    <property type="match status" value="1"/>
</dbReference>
<dbReference type="PANTHER" id="PTHR46376">
    <property type="entry name" value="LEUCINE-ZIPPER-LIKE TRANSCRIPTIONAL REGULATOR 1"/>
    <property type="match status" value="1"/>
</dbReference>
<name>A0A9Q1DVQ6_CONCO</name>